<accession>A0AAV5N127</accession>
<evidence type="ECO:0000313" key="2">
    <source>
        <dbReference type="Proteomes" id="UP001058124"/>
    </source>
</evidence>
<comment type="caution">
    <text evidence="1">The sequence shown here is derived from an EMBL/GenBank/DDBJ whole genome shotgun (WGS) entry which is preliminary data.</text>
</comment>
<gene>
    <name evidence="1" type="ORF">SOASR030_19330</name>
</gene>
<proteinExistence type="predicted"/>
<organism evidence="1 2">
    <name type="scientific">Leminorella grimontii</name>
    <dbReference type="NCBI Taxonomy" id="82981"/>
    <lineage>
        <taxon>Bacteria</taxon>
        <taxon>Pseudomonadati</taxon>
        <taxon>Pseudomonadota</taxon>
        <taxon>Gammaproteobacteria</taxon>
        <taxon>Enterobacterales</taxon>
        <taxon>Budviciaceae</taxon>
        <taxon>Leminorella</taxon>
    </lineage>
</organism>
<dbReference type="Proteomes" id="UP001058124">
    <property type="component" value="Unassembled WGS sequence"/>
</dbReference>
<sequence>MSDIRTRWDESDFEQMGWHDVHIHAVVPYADVLQLRLDIDYILGWITPPTNEECCFHFQLVPATMIFDLASDVKLNINAGPPHLFIYELHQSAPIPGIFPESPCSYDYRLELGGGDITFNASGFRMYLRQPPQVHTGQRLDLRQRGGVCVEVPEAYRDEDERIWYEVKSWYHS</sequence>
<protein>
    <submittedName>
        <fullName evidence="1">Uncharacterized protein</fullName>
    </submittedName>
</protein>
<name>A0AAV5N127_9GAMM</name>
<dbReference type="RefSeq" id="WP_036023396.1">
    <property type="nucleotide sequence ID" value="NZ_BRLH01000003.1"/>
</dbReference>
<evidence type="ECO:0000313" key="1">
    <source>
        <dbReference type="EMBL" id="GKX55821.1"/>
    </source>
</evidence>
<reference evidence="1" key="1">
    <citation type="submission" date="2022-06" db="EMBL/GenBank/DDBJ databases">
        <title>Draft genome sequences of Leminorella grimontii str. JCM5902.</title>
        <authorList>
            <person name="Wakabayashi Y."/>
            <person name="Kojima K."/>
        </authorList>
    </citation>
    <scope>NUCLEOTIDE SEQUENCE</scope>
    <source>
        <strain evidence="1">JCM 5902</strain>
    </source>
</reference>
<dbReference type="AlphaFoldDB" id="A0AAV5N127"/>
<keyword evidence="2" id="KW-1185">Reference proteome</keyword>
<dbReference type="EMBL" id="BRLH01000003">
    <property type="protein sequence ID" value="GKX55821.1"/>
    <property type="molecule type" value="Genomic_DNA"/>
</dbReference>